<dbReference type="InterPro" id="IPR018721">
    <property type="entry name" value="DUF2252"/>
</dbReference>
<name>A0A1G8L518_9NOCA</name>
<organism evidence="1 2">
    <name type="scientific">Rhodococcus triatomae</name>
    <dbReference type="NCBI Taxonomy" id="300028"/>
    <lineage>
        <taxon>Bacteria</taxon>
        <taxon>Bacillati</taxon>
        <taxon>Actinomycetota</taxon>
        <taxon>Actinomycetes</taxon>
        <taxon>Mycobacteriales</taxon>
        <taxon>Nocardiaceae</taxon>
        <taxon>Rhodococcus</taxon>
    </lineage>
</organism>
<dbReference type="AlphaFoldDB" id="A0A1G8L518"/>
<dbReference type="PANTHER" id="PTHR39441:SF1">
    <property type="entry name" value="DUF2252 DOMAIN-CONTAINING PROTEIN"/>
    <property type="match status" value="1"/>
</dbReference>
<accession>A0A1G8L518</accession>
<proteinExistence type="predicted"/>
<dbReference type="PANTHER" id="PTHR39441">
    <property type="entry name" value="DUF2252 DOMAIN-CONTAINING PROTEIN"/>
    <property type="match status" value="1"/>
</dbReference>
<dbReference type="Pfam" id="PF10009">
    <property type="entry name" value="DUF2252"/>
    <property type="match status" value="1"/>
</dbReference>
<reference evidence="1 2" key="1">
    <citation type="submission" date="2016-10" db="EMBL/GenBank/DDBJ databases">
        <authorList>
            <person name="de Groot N.N."/>
        </authorList>
    </citation>
    <scope>NUCLEOTIDE SEQUENCE [LARGE SCALE GENOMIC DNA]</scope>
    <source>
        <strain evidence="1 2">DSM 44892</strain>
    </source>
</reference>
<evidence type="ECO:0000313" key="2">
    <source>
        <dbReference type="Proteomes" id="UP000183263"/>
    </source>
</evidence>
<protein>
    <submittedName>
        <fullName evidence="1">Uncharacterized conserved protein, DUF2252 family</fullName>
    </submittedName>
</protein>
<dbReference type="Proteomes" id="UP000183263">
    <property type="component" value="Unassembled WGS sequence"/>
</dbReference>
<sequence length="469" mass="51157">MLVDNSLPSGASPAERIAFGRARRKQVPRSALAEVSPEAGRSDPLGLLELQARDRVPELVPIRYGRMAASTFAYLRGAALVMTDDLSHAPDSGLIAPLCGDAHLSNFGLYATPERAQAFDLNDFDETHPGPFEWDVKRLAASFLVASRGNGFSDTRARATALAAAESYRSAIRESARSGNLENWYRNIDIDAALAVIRDRLDTSREKNTRKALAKARNRNSAQALSKLTVVVDGKARIRSDPPLLVPVEQVFPGGYGDEVYTEIRRRLEDYRQTLQPHLRRLFDSYELVQVARKVVGVGSVGTRTWIALFTGAGDNDPLFLQIKEAPPSVLSNYVPGYTFDNQGERVVNGQRLLQASSDIFLGWQSGPGPGGIERDFYVRQLRDGKGSVVIEAMAPDAMRLYAELCGRTLAHAHARSGDRFAIAGYLGAKPVFDEAIADFAVSYADRTERDHAQLVAAIAGGTVGAEQL</sequence>
<evidence type="ECO:0000313" key="1">
    <source>
        <dbReference type="EMBL" id="SDI50813.1"/>
    </source>
</evidence>
<dbReference type="EMBL" id="FNDN01000008">
    <property type="protein sequence ID" value="SDI50813.1"/>
    <property type="molecule type" value="Genomic_DNA"/>
</dbReference>
<gene>
    <name evidence="1" type="ORF">SAMN05444695_10866</name>
</gene>
<keyword evidence="2" id="KW-1185">Reference proteome</keyword>